<organism evidence="2 3">
    <name type="scientific">Campylobacter jejuni</name>
    <dbReference type="NCBI Taxonomy" id="197"/>
    <lineage>
        <taxon>Bacteria</taxon>
        <taxon>Pseudomonadati</taxon>
        <taxon>Campylobacterota</taxon>
        <taxon>Epsilonproteobacteria</taxon>
        <taxon>Campylobacterales</taxon>
        <taxon>Campylobacteraceae</taxon>
        <taxon>Campylobacter</taxon>
    </lineage>
</organism>
<evidence type="ECO:0008006" key="4">
    <source>
        <dbReference type="Google" id="ProtNLM"/>
    </source>
</evidence>
<dbReference type="RefSeq" id="WP_070261755.1">
    <property type="nucleotide sequence ID" value="NZ_MJVJ01000137.1"/>
</dbReference>
<feature type="transmembrane region" description="Helical" evidence="1">
    <location>
        <begin position="156"/>
        <end position="178"/>
    </location>
</feature>
<proteinExistence type="predicted"/>
<gene>
    <name evidence="2" type="ORF">AJY60_10715</name>
</gene>
<protein>
    <recommendedName>
        <fullName evidence="4">Glycine zipper family protein</fullName>
    </recommendedName>
</protein>
<dbReference type="AlphaFoldDB" id="A0AB36FZC7"/>
<dbReference type="Proteomes" id="UP000865560">
    <property type="component" value="Unassembled WGS sequence"/>
</dbReference>
<evidence type="ECO:0000256" key="1">
    <source>
        <dbReference type="SAM" id="Phobius"/>
    </source>
</evidence>
<keyword evidence="1" id="KW-0812">Transmembrane</keyword>
<evidence type="ECO:0000313" key="2">
    <source>
        <dbReference type="EMBL" id="OEV44191.1"/>
    </source>
</evidence>
<name>A0AB36FZC7_CAMJU</name>
<evidence type="ECO:0000313" key="3">
    <source>
        <dbReference type="Proteomes" id="UP000865560"/>
    </source>
</evidence>
<sequence length="200" mass="21535">MTNENIYSSLQVVLDSNVSQLKTQSQEKDFGVAGQIFSNSVGAAGAYSQEKIKVLFDTSDKLGKQVGSRLIKVNFGIFNILYKKLEQKSNEKIAKELLIEGATGYVVTKSVATSFAIKQVAKETGKKITIRTGVGIIGRVFTGIGIGAIAGSEIPIVGTIIGAVVGGIAAGFINDWIFGDEDEELKKTRSQREIFRGKIR</sequence>
<comment type="caution">
    <text evidence="2">The sequence shown here is derived from an EMBL/GenBank/DDBJ whole genome shotgun (WGS) entry which is preliminary data.</text>
</comment>
<accession>A0AB36FZC7</accession>
<feature type="transmembrane region" description="Helical" evidence="1">
    <location>
        <begin position="128"/>
        <end position="150"/>
    </location>
</feature>
<keyword evidence="1" id="KW-1133">Transmembrane helix</keyword>
<dbReference type="EMBL" id="MJVJ01000137">
    <property type="protein sequence ID" value="OEV44191.1"/>
    <property type="molecule type" value="Genomic_DNA"/>
</dbReference>
<reference evidence="2 3" key="1">
    <citation type="submission" date="2016-09" db="EMBL/GenBank/DDBJ databases">
        <title>Campylobacter from American crows.</title>
        <authorList>
            <person name="Weis A.M."/>
            <person name="Weimer B.C."/>
            <person name="Townsend A.K."/>
            <person name="Taff C."/>
        </authorList>
    </citation>
    <scope>NUCLEOTIDE SEQUENCE [LARGE SCALE GENOMIC DNA]</scope>
    <source>
        <strain evidence="2 3">BCW_3791</strain>
    </source>
</reference>
<keyword evidence="1" id="KW-0472">Membrane</keyword>